<keyword evidence="3" id="KW-1185">Reference proteome</keyword>
<feature type="non-terminal residue" evidence="2">
    <location>
        <position position="61"/>
    </location>
</feature>
<accession>A0ABP2PQU8</accession>
<dbReference type="EMBL" id="AKAU01000091">
    <property type="protein sequence ID" value="EIM99969.1"/>
    <property type="molecule type" value="Genomic_DNA"/>
</dbReference>
<gene>
    <name evidence="2" type="ORF">WQE_16609</name>
</gene>
<dbReference type="Proteomes" id="UP000004980">
    <property type="component" value="Unassembled WGS sequence"/>
</dbReference>
<organism evidence="2 3">
    <name type="scientific">Paraburkholderia hospita</name>
    <dbReference type="NCBI Taxonomy" id="169430"/>
    <lineage>
        <taxon>Bacteria</taxon>
        <taxon>Pseudomonadati</taxon>
        <taxon>Pseudomonadota</taxon>
        <taxon>Betaproteobacteria</taxon>
        <taxon>Burkholderiales</taxon>
        <taxon>Burkholderiaceae</taxon>
        <taxon>Paraburkholderia</taxon>
    </lineage>
</organism>
<comment type="caution">
    <text evidence="2">The sequence shown here is derived from an EMBL/GenBank/DDBJ whole genome shotgun (WGS) entry which is preliminary data.</text>
</comment>
<evidence type="ECO:0000259" key="1">
    <source>
        <dbReference type="Pfam" id="PF05598"/>
    </source>
</evidence>
<reference evidence="2 3" key="1">
    <citation type="journal article" date="2012" name="J. Bacteriol.">
        <title>Draft Genome Sequence of the Soil Bacterium Burkholderia terrae Strain BS001, Which Interacts with Fungal Surface Structures.</title>
        <authorList>
            <person name="Nazir R."/>
            <person name="Hansen M.A."/>
            <person name="Sorensen S."/>
            <person name="van Elsas J.D."/>
        </authorList>
    </citation>
    <scope>NUCLEOTIDE SEQUENCE [LARGE SCALE GENOMIC DNA]</scope>
    <source>
        <strain evidence="2 3">BS001</strain>
    </source>
</reference>
<dbReference type="InterPro" id="IPR008490">
    <property type="entry name" value="Transposase_InsH_N"/>
</dbReference>
<sequence>MSQLSLGLDLSTKRTRKREFLDEMRRVVPWLKLIALIEPHYPAGKTGRPPFPIATMLQIHF</sequence>
<proteinExistence type="predicted"/>
<evidence type="ECO:0000313" key="3">
    <source>
        <dbReference type="Proteomes" id="UP000004980"/>
    </source>
</evidence>
<evidence type="ECO:0000313" key="2">
    <source>
        <dbReference type="EMBL" id="EIM99969.1"/>
    </source>
</evidence>
<dbReference type="Pfam" id="PF05598">
    <property type="entry name" value="DUF772"/>
    <property type="match status" value="1"/>
</dbReference>
<feature type="domain" description="Transposase InsH N-terminal" evidence="1">
    <location>
        <begin position="13"/>
        <end position="61"/>
    </location>
</feature>
<name>A0ABP2PQU8_9BURK</name>
<protein>
    <submittedName>
        <fullName evidence="2">TnpBPH</fullName>
    </submittedName>
</protein>